<protein>
    <submittedName>
        <fullName evidence="2">Uncharacterized protein</fullName>
    </submittedName>
</protein>
<feature type="region of interest" description="Disordered" evidence="1">
    <location>
        <begin position="80"/>
        <end position="119"/>
    </location>
</feature>
<dbReference type="AlphaFoldDB" id="A0A1B6JAN0"/>
<gene>
    <name evidence="2" type="ORF">g.2131</name>
</gene>
<evidence type="ECO:0000313" key="2">
    <source>
        <dbReference type="EMBL" id="JAS96281.1"/>
    </source>
</evidence>
<feature type="non-terminal residue" evidence="2">
    <location>
        <position position="1"/>
    </location>
</feature>
<accession>A0A1B6JAN0</accession>
<organism evidence="2">
    <name type="scientific">Homalodisca liturata</name>
    <dbReference type="NCBI Taxonomy" id="320908"/>
    <lineage>
        <taxon>Eukaryota</taxon>
        <taxon>Metazoa</taxon>
        <taxon>Ecdysozoa</taxon>
        <taxon>Arthropoda</taxon>
        <taxon>Hexapoda</taxon>
        <taxon>Insecta</taxon>
        <taxon>Pterygota</taxon>
        <taxon>Neoptera</taxon>
        <taxon>Paraneoptera</taxon>
        <taxon>Hemiptera</taxon>
        <taxon>Auchenorrhyncha</taxon>
        <taxon>Membracoidea</taxon>
        <taxon>Cicadellidae</taxon>
        <taxon>Cicadellinae</taxon>
        <taxon>Proconiini</taxon>
        <taxon>Homalodisca</taxon>
    </lineage>
</organism>
<name>A0A1B6JAN0_9HEMI</name>
<reference evidence="2" key="1">
    <citation type="submission" date="2015-11" db="EMBL/GenBank/DDBJ databases">
        <title>De novo transcriptome assembly of four potential Pierce s Disease insect vectors from Arizona vineyards.</title>
        <authorList>
            <person name="Tassone E.E."/>
        </authorList>
    </citation>
    <scope>NUCLEOTIDE SEQUENCE</scope>
</reference>
<evidence type="ECO:0000256" key="1">
    <source>
        <dbReference type="SAM" id="MobiDB-lite"/>
    </source>
</evidence>
<feature type="compositionally biased region" description="Basic and acidic residues" evidence="1">
    <location>
        <begin position="84"/>
        <end position="93"/>
    </location>
</feature>
<proteinExistence type="predicted"/>
<sequence>CRSKKQAFEVITIKETDLITTDQVCAALTNRKECDGEKVEWLKIRSLCVRQSHPYVMYYNYTHNSDVEYHSISLSKRLQKKKSKTLETKRSEPSKTQVPLHHLPLVTKNPNGKPLSSEKKADLKSMLELVPPIHHGFYEDLFQKQEITTSEINDEELVDNL</sequence>
<dbReference type="EMBL" id="GECU01011425">
    <property type="protein sequence ID" value="JAS96281.1"/>
    <property type="molecule type" value="Transcribed_RNA"/>
</dbReference>